<keyword evidence="1" id="KW-1133">Transmembrane helix</keyword>
<evidence type="ECO:0000256" key="1">
    <source>
        <dbReference type="SAM" id="Phobius"/>
    </source>
</evidence>
<accession>D2Z532</accession>
<reference evidence="2 3" key="1">
    <citation type="journal article" date="2010" name="Stand. Genomic Sci.">
        <title>Permanent draft genome sequence of Dethiosulfovibrio peptidovorans type strain (SEBR 4207).</title>
        <authorList>
            <person name="Labutti K."/>
            <person name="Mayilraj S."/>
            <person name="Clum A."/>
            <person name="Lucas S."/>
            <person name="Glavina Del Rio T."/>
            <person name="Nolan M."/>
            <person name="Tice H."/>
            <person name="Cheng J.F."/>
            <person name="Pitluck S."/>
            <person name="Liolios K."/>
            <person name="Ivanova N."/>
            <person name="Mavromatis K."/>
            <person name="Mikhailova N."/>
            <person name="Pati A."/>
            <person name="Goodwin L."/>
            <person name="Chen A."/>
            <person name="Palaniappan K."/>
            <person name="Land M."/>
            <person name="Hauser L."/>
            <person name="Chang Y.J."/>
            <person name="Jeffries C.D."/>
            <person name="Rohde M."/>
            <person name="Spring S."/>
            <person name="Goker M."/>
            <person name="Woyke T."/>
            <person name="Bristow J."/>
            <person name="Eisen J.A."/>
            <person name="Markowitz V."/>
            <person name="Hugenholtz P."/>
            <person name="Kyrpides N.C."/>
            <person name="Klenk H.P."/>
            <person name="Lapidus A."/>
        </authorList>
    </citation>
    <scope>NUCLEOTIDE SEQUENCE [LARGE SCALE GENOMIC DNA]</scope>
    <source>
        <strain evidence="2 3">DSM 11002</strain>
    </source>
</reference>
<keyword evidence="1" id="KW-0472">Membrane</keyword>
<dbReference type="Proteomes" id="UP000006427">
    <property type="component" value="Unassembled WGS sequence"/>
</dbReference>
<keyword evidence="1" id="KW-0812">Transmembrane</keyword>
<proteinExistence type="predicted"/>
<comment type="caution">
    <text evidence="2">The sequence shown here is derived from an EMBL/GenBank/DDBJ whole genome shotgun (WGS) entry which is preliminary data.</text>
</comment>
<dbReference type="eggNOG" id="COG1079">
    <property type="taxonomic scope" value="Bacteria"/>
</dbReference>
<keyword evidence="3" id="KW-1185">Reference proteome</keyword>
<dbReference type="EMBL" id="ABTR02000001">
    <property type="protein sequence ID" value="EFC90591.1"/>
    <property type="molecule type" value="Genomic_DNA"/>
</dbReference>
<dbReference type="PaxDb" id="469381-Dpep_0563"/>
<evidence type="ECO:0000313" key="3">
    <source>
        <dbReference type="Proteomes" id="UP000006427"/>
    </source>
</evidence>
<protein>
    <submittedName>
        <fullName evidence="2">Uncharacterized protein</fullName>
    </submittedName>
</protein>
<dbReference type="RefSeq" id="WP_005659421.1">
    <property type="nucleotide sequence ID" value="NZ_ABTR02000001.1"/>
</dbReference>
<name>D2Z532_9BACT</name>
<feature type="transmembrane region" description="Helical" evidence="1">
    <location>
        <begin position="38"/>
        <end position="55"/>
    </location>
</feature>
<dbReference type="STRING" id="469381.Dpep_0563"/>
<evidence type="ECO:0000313" key="2">
    <source>
        <dbReference type="EMBL" id="EFC90591.1"/>
    </source>
</evidence>
<gene>
    <name evidence="2" type="ORF">Dpep_0563</name>
</gene>
<dbReference type="AlphaFoldDB" id="D2Z532"/>
<organism evidence="2 3">
    <name type="scientific">Dethiosulfovibrio peptidovorans DSM 11002</name>
    <dbReference type="NCBI Taxonomy" id="469381"/>
    <lineage>
        <taxon>Bacteria</taxon>
        <taxon>Thermotogati</taxon>
        <taxon>Synergistota</taxon>
        <taxon>Synergistia</taxon>
        <taxon>Synergistales</taxon>
        <taxon>Dethiosulfovibrionaceae</taxon>
        <taxon>Dethiosulfovibrio</taxon>
    </lineage>
</organism>
<sequence>MSTLIFSVGVAGGVLLFCMAHALQRSIQVYGFSFPYDLAVVFPYLLVIGCLAFSFKSKDSGPVVLGKPYDREFIG</sequence>